<keyword evidence="3" id="KW-1185">Reference proteome</keyword>
<name>A0A150FVV3_GONPE</name>
<feature type="compositionally biased region" description="Acidic residues" evidence="1">
    <location>
        <begin position="496"/>
        <end position="513"/>
    </location>
</feature>
<protein>
    <submittedName>
        <fullName evidence="2">Uncharacterized protein</fullName>
    </submittedName>
</protein>
<feature type="region of interest" description="Disordered" evidence="1">
    <location>
        <begin position="489"/>
        <end position="527"/>
    </location>
</feature>
<comment type="caution">
    <text evidence="2">The sequence shown here is derived from an EMBL/GenBank/DDBJ whole genome shotgun (WGS) entry which is preliminary data.</text>
</comment>
<reference evidence="3" key="1">
    <citation type="journal article" date="2016" name="Nat. Commun.">
        <title>The Gonium pectorale genome demonstrates co-option of cell cycle regulation during the evolution of multicellularity.</title>
        <authorList>
            <person name="Hanschen E.R."/>
            <person name="Marriage T.N."/>
            <person name="Ferris P.J."/>
            <person name="Hamaji T."/>
            <person name="Toyoda A."/>
            <person name="Fujiyama A."/>
            <person name="Neme R."/>
            <person name="Noguchi H."/>
            <person name="Minakuchi Y."/>
            <person name="Suzuki M."/>
            <person name="Kawai-Toyooka H."/>
            <person name="Smith D.R."/>
            <person name="Sparks H."/>
            <person name="Anderson J."/>
            <person name="Bakaric R."/>
            <person name="Luria V."/>
            <person name="Karger A."/>
            <person name="Kirschner M.W."/>
            <person name="Durand P.M."/>
            <person name="Michod R.E."/>
            <person name="Nozaki H."/>
            <person name="Olson B.J."/>
        </authorList>
    </citation>
    <scope>NUCLEOTIDE SEQUENCE [LARGE SCALE GENOMIC DNA]</scope>
    <source>
        <strain evidence="3">NIES-2863</strain>
    </source>
</reference>
<evidence type="ECO:0000313" key="3">
    <source>
        <dbReference type="Proteomes" id="UP000075714"/>
    </source>
</evidence>
<feature type="region of interest" description="Disordered" evidence="1">
    <location>
        <begin position="372"/>
        <end position="404"/>
    </location>
</feature>
<dbReference type="EMBL" id="LSYV01000300">
    <property type="protein sequence ID" value="KXZ41736.1"/>
    <property type="molecule type" value="Genomic_DNA"/>
</dbReference>
<feature type="compositionally biased region" description="Basic and acidic residues" evidence="1">
    <location>
        <begin position="392"/>
        <end position="402"/>
    </location>
</feature>
<dbReference type="Proteomes" id="UP000075714">
    <property type="component" value="Unassembled WGS sequence"/>
</dbReference>
<evidence type="ECO:0000256" key="1">
    <source>
        <dbReference type="SAM" id="MobiDB-lite"/>
    </source>
</evidence>
<feature type="compositionally biased region" description="Basic and acidic residues" evidence="1">
    <location>
        <begin position="191"/>
        <end position="200"/>
    </location>
</feature>
<feature type="compositionally biased region" description="Acidic residues" evidence="1">
    <location>
        <begin position="155"/>
        <end position="164"/>
    </location>
</feature>
<proteinExistence type="predicted"/>
<organism evidence="2 3">
    <name type="scientific">Gonium pectorale</name>
    <name type="common">Green alga</name>
    <dbReference type="NCBI Taxonomy" id="33097"/>
    <lineage>
        <taxon>Eukaryota</taxon>
        <taxon>Viridiplantae</taxon>
        <taxon>Chlorophyta</taxon>
        <taxon>core chlorophytes</taxon>
        <taxon>Chlorophyceae</taxon>
        <taxon>CS clade</taxon>
        <taxon>Chlamydomonadales</taxon>
        <taxon>Volvocaceae</taxon>
        <taxon>Gonium</taxon>
    </lineage>
</organism>
<feature type="region of interest" description="Disordered" evidence="1">
    <location>
        <begin position="1"/>
        <end position="36"/>
    </location>
</feature>
<feature type="compositionally biased region" description="Low complexity" evidence="1">
    <location>
        <begin position="117"/>
        <end position="129"/>
    </location>
</feature>
<feature type="compositionally biased region" description="Low complexity" evidence="1">
    <location>
        <begin position="137"/>
        <end position="149"/>
    </location>
</feature>
<gene>
    <name evidence="2" type="ORF">GPECTOR_301g820</name>
</gene>
<dbReference type="AlphaFoldDB" id="A0A150FVV3"/>
<feature type="region of interest" description="Disordered" evidence="1">
    <location>
        <begin position="117"/>
        <end position="200"/>
    </location>
</feature>
<accession>A0A150FVV3</accession>
<evidence type="ECO:0000313" key="2">
    <source>
        <dbReference type="EMBL" id="KXZ41736.1"/>
    </source>
</evidence>
<sequence>MADPGISEDRHDGTAAAASSSAGPGAPPRGSRTAYLTPELLLQPAAELQEALTREWSELSAFQQIQRHHQEATFRMRRLAQEASEPPGRTALLQERLAAADAARTAAQAAVRARLLSPQPADSASASAPESRCETTAAAAAAGPAAASCPNPPAAEEEGEDEGERDDREDGSGDGNGAAEPASPSLSSVRGDGHDAARTHDPRGMFVAVATAYQTREFLLAPPEALRQAAAAEMCERCGSFESVRFHCRKAQKRLQALADAGELDAEGLAARLGALSEARRSANVWTNVARLLTPQLLTEPPRALVAALRVALRKKTTEEVEQLGVMFCDALRRLASSGQHPAPGQLAAQLAAVRTTVVACRPLRDLLLGPPAWAEEGEADGGEGEAGSAEPPREAAAKAGEEGQGALGAVEAGLAEAGLAGGGGGGGLAAVLLARWQGQSGRVVRERAEQAEKLLLAGFAGGSLDRATCRRHLAAVAAARRAAVAEPAAAAAADGDSDGAESGDDADDEGEADGGAGGPRRCKPSDLNLEFALRPPAEVRAVLWEMTRGMMEMHAAVVRNRKQV</sequence>
<feature type="compositionally biased region" description="Low complexity" evidence="1">
    <location>
        <begin position="14"/>
        <end position="36"/>
    </location>
</feature>